<name>A0A8X6ICY7_NEPPI</name>
<evidence type="ECO:0000313" key="2">
    <source>
        <dbReference type="Proteomes" id="UP000887013"/>
    </source>
</evidence>
<sequence length="143" mass="16374">MLHGTSEMCQMLRLISVGASEIPKKSPGNLTDVPYSRSTEEAPKLVLIQERIPKRTKVCYPVKQLRRLSLGENSSIVHISVTVKPGTGCKKGIYSTAVRISLLRLSSYKKKFGAPWLYVDERRLNKYVIRDRFSKPLDEEYFR</sequence>
<evidence type="ECO:0000313" key="1">
    <source>
        <dbReference type="EMBL" id="GFS40101.1"/>
    </source>
</evidence>
<protein>
    <submittedName>
        <fullName evidence="1">Uncharacterized protein</fullName>
    </submittedName>
</protein>
<dbReference type="Proteomes" id="UP000887013">
    <property type="component" value="Unassembled WGS sequence"/>
</dbReference>
<dbReference type="AlphaFoldDB" id="A0A8X6ICY7"/>
<comment type="caution">
    <text evidence="1">The sequence shown here is derived from an EMBL/GenBank/DDBJ whole genome shotgun (WGS) entry which is preliminary data.</text>
</comment>
<keyword evidence="2" id="KW-1185">Reference proteome</keyword>
<dbReference type="EMBL" id="BMAW01089477">
    <property type="protein sequence ID" value="GFS40101.1"/>
    <property type="molecule type" value="Genomic_DNA"/>
</dbReference>
<gene>
    <name evidence="1" type="ORF">NPIL_470731</name>
</gene>
<reference evidence="1" key="1">
    <citation type="submission" date="2020-08" db="EMBL/GenBank/DDBJ databases">
        <title>Multicomponent nature underlies the extraordinary mechanical properties of spider dragline silk.</title>
        <authorList>
            <person name="Kono N."/>
            <person name="Nakamura H."/>
            <person name="Mori M."/>
            <person name="Yoshida Y."/>
            <person name="Ohtoshi R."/>
            <person name="Malay A.D."/>
            <person name="Moran D.A.P."/>
            <person name="Tomita M."/>
            <person name="Numata K."/>
            <person name="Arakawa K."/>
        </authorList>
    </citation>
    <scope>NUCLEOTIDE SEQUENCE</scope>
</reference>
<accession>A0A8X6ICY7</accession>
<organism evidence="1 2">
    <name type="scientific">Nephila pilipes</name>
    <name type="common">Giant wood spider</name>
    <name type="synonym">Nephila maculata</name>
    <dbReference type="NCBI Taxonomy" id="299642"/>
    <lineage>
        <taxon>Eukaryota</taxon>
        <taxon>Metazoa</taxon>
        <taxon>Ecdysozoa</taxon>
        <taxon>Arthropoda</taxon>
        <taxon>Chelicerata</taxon>
        <taxon>Arachnida</taxon>
        <taxon>Araneae</taxon>
        <taxon>Araneomorphae</taxon>
        <taxon>Entelegynae</taxon>
        <taxon>Araneoidea</taxon>
        <taxon>Nephilidae</taxon>
        <taxon>Nephila</taxon>
    </lineage>
</organism>
<proteinExistence type="predicted"/>